<protein>
    <submittedName>
        <fullName evidence="1">Uncharacterized protein</fullName>
    </submittedName>
</protein>
<organism evidence="1 2">
    <name type="scientific">Salix purpurea</name>
    <name type="common">Purple osier willow</name>
    <dbReference type="NCBI Taxonomy" id="77065"/>
    <lineage>
        <taxon>Eukaryota</taxon>
        <taxon>Viridiplantae</taxon>
        <taxon>Streptophyta</taxon>
        <taxon>Embryophyta</taxon>
        <taxon>Tracheophyta</taxon>
        <taxon>Spermatophyta</taxon>
        <taxon>Magnoliopsida</taxon>
        <taxon>eudicotyledons</taxon>
        <taxon>Gunneridae</taxon>
        <taxon>Pentapetalae</taxon>
        <taxon>rosids</taxon>
        <taxon>fabids</taxon>
        <taxon>Malpighiales</taxon>
        <taxon>Salicaceae</taxon>
        <taxon>Saliceae</taxon>
        <taxon>Salix</taxon>
    </lineage>
</organism>
<evidence type="ECO:0000313" key="2">
    <source>
        <dbReference type="Proteomes" id="UP001151532"/>
    </source>
</evidence>
<evidence type="ECO:0000313" key="1">
    <source>
        <dbReference type="EMBL" id="KAJ6762991.1"/>
    </source>
</evidence>
<proteinExistence type="predicted"/>
<keyword evidence="2" id="KW-1185">Reference proteome</keyword>
<accession>A0A9Q0W957</accession>
<reference evidence="1" key="2">
    <citation type="journal article" date="2023" name="Int. J. Mol. Sci.">
        <title>De Novo Assembly and Annotation of 11 Diverse Shrub Willow (Salix) Genomes Reveals Novel Gene Organization in Sex-Linked Regions.</title>
        <authorList>
            <person name="Hyden B."/>
            <person name="Feng K."/>
            <person name="Yates T.B."/>
            <person name="Jawdy S."/>
            <person name="Cereghino C."/>
            <person name="Smart L.B."/>
            <person name="Muchero W."/>
        </authorList>
    </citation>
    <scope>NUCLEOTIDE SEQUENCE</scope>
    <source>
        <tissue evidence="1">Shoot tip</tissue>
    </source>
</reference>
<dbReference type="AlphaFoldDB" id="A0A9Q0W957"/>
<sequence length="44" mass="5139">MECIFCFKCQQGTYSSFCVHNSTNKKENFARAVVHEVELPVKER</sequence>
<dbReference type="EMBL" id="JAPFFK010000005">
    <property type="protein sequence ID" value="KAJ6762991.1"/>
    <property type="molecule type" value="Genomic_DNA"/>
</dbReference>
<reference evidence="1" key="1">
    <citation type="submission" date="2022-11" db="EMBL/GenBank/DDBJ databases">
        <authorList>
            <person name="Hyden B.L."/>
            <person name="Feng K."/>
            <person name="Yates T."/>
            <person name="Jawdy S."/>
            <person name="Smart L.B."/>
            <person name="Muchero W."/>
        </authorList>
    </citation>
    <scope>NUCLEOTIDE SEQUENCE</scope>
    <source>
        <tissue evidence="1">Shoot tip</tissue>
    </source>
</reference>
<name>A0A9Q0W957_SALPP</name>
<dbReference type="Proteomes" id="UP001151532">
    <property type="component" value="Chromosome 13"/>
</dbReference>
<gene>
    <name evidence="1" type="ORF">OIU79_023686</name>
</gene>
<comment type="caution">
    <text evidence="1">The sequence shown here is derived from an EMBL/GenBank/DDBJ whole genome shotgun (WGS) entry which is preliminary data.</text>
</comment>